<organism evidence="3 4">
    <name type="scientific">Phytophthora fragariae</name>
    <dbReference type="NCBI Taxonomy" id="53985"/>
    <lineage>
        <taxon>Eukaryota</taxon>
        <taxon>Sar</taxon>
        <taxon>Stramenopiles</taxon>
        <taxon>Oomycota</taxon>
        <taxon>Peronosporomycetes</taxon>
        <taxon>Peronosporales</taxon>
        <taxon>Peronosporaceae</taxon>
        <taxon>Phytophthora</taxon>
    </lineage>
</organism>
<dbReference type="PANTHER" id="PTHR37558">
    <property type="entry name" value="HTH CENPB-TYPE DOMAIN-CONTAINING PROTEIN"/>
    <property type="match status" value="1"/>
</dbReference>
<evidence type="ECO:0000313" key="4">
    <source>
        <dbReference type="Proteomes" id="UP000486351"/>
    </source>
</evidence>
<dbReference type="AlphaFoldDB" id="A0A6G0QBA2"/>
<dbReference type="PANTHER" id="PTHR37558:SF1">
    <property type="entry name" value="HTH CENPB-TYPE DOMAIN-CONTAINING PROTEIN"/>
    <property type="match status" value="1"/>
</dbReference>
<comment type="caution">
    <text evidence="3">The sequence shown here is derived from an EMBL/GenBank/DDBJ whole genome shotgun (WGS) entry which is preliminary data.</text>
</comment>
<proteinExistence type="predicted"/>
<gene>
    <name evidence="3" type="ORF">PF008_g28484</name>
</gene>
<evidence type="ECO:0000313" key="3">
    <source>
        <dbReference type="EMBL" id="KAE9278985.1"/>
    </source>
</evidence>
<dbReference type="EMBL" id="QXFY01004207">
    <property type="protein sequence ID" value="KAE9278985.1"/>
    <property type="molecule type" value="Genomic_DNA"/>
</dbReference>
<feature type="coiled-coil region" evidence="1">
    <location>
        <begin position="113"/>
        <end position="149"/>
    </location>
</feature>
<reference evidence="3 4" key="1">
    <citation type="submission" date="2018-09" db="EMBL/GenBank/DDBJ databases">
        <title>Genomic investigation of the strawberry pathogen Phytophthora fragariae indicates pathogenicity is determined by transcriptional variation in three key races.</title>
        <authorList>
            <person name="Adams T.M."/>
            <person name="Armitage A.D."/>
            <person name="Sobczyk M.K."/>
            <person name="Bates H.J."/>
            <person name="Dunwell J.M."/>
            <person name="Nellist C.F."/>
            <person name="Harrison R.J."/>
        </authorList>
    </citation>
    <scope>NUCLEOTIDE SEQUENCE [LARGE SCALE GENOMIC DNA]</scope>
    <source>
        <strain evidence="3 4">NOV-77</strain>
    </source>
</reference>
<feature type="region of interest" description="Disordered" evidence="2">
    <location>
        <begin position="1"/>
        <end position="24"/>
    </location>
</feature>
<evidence type="ECO:0008006" key="5">
    <source>
        <dbReference type="Google" id="ProtNLM"/>
    </source>
</evidence>
<sequence>MATMTMVSEPATEPPRSTAQPRCKNYSEEDDVALLRQVLLDRPFAKPRGKVMQHWDSLAATLVASPAFSRSKLSDKNAQSRMSQLVQTHRETMKEAELLSGVSEDVTERDQLLDELVELIDDAKQEQECKKQQEQKKRERDEAASLVARRVAMERLEQSSAADEDGSPPKKHVRLAQLTMAMVEMKERDIAARKEERAEERLDRAREGAEDRLEQARLRAEENERMVKLLDVFTQRMMAAMHSK</sequence>
<feature type="region of interest" description="Disordered" evidence="2">
    <location>
        <begin position="192"/>
        <end position="211"/>
    </location>
</feature>
<evidence type="ECO:0000256" key="1">
    <source>
        <dbReference type="SAM" id="Coils"/>
    </source>
</evidence>
<name>A0A6G0QBA2_9STRA</name>
<evidence type="ECO:0000256" key="2">
    <source>
        <dbReference type="SAM" id="MobiDB-lite"/>
    </source>
</evidence>
<accession>A0A6G0QBA2</accession>
<dbReference type="Proteomes" id="UP000486351">
    <property type="component" value="Unassembled WGS sequence"/>
</dbReference>
<keyword evidence="1" id="KW-0175">Coiled coil</keyword>
<protein>
    <recommendedName>
        <fullName evidence="5">Myb-like domain-containing protein</fullName>
    </recommendedName>
</protein>